<protein>
    <submittedName>
        <fullName evidence="1">Uncharacterized protein</fullName>
    </submittedName>
</protein>
<dbReference type="Proteomes" id="UP001472677">
    <property type="component" value="Unassembled WGS sequence"/>
</dbReference>
<proteinExistence type="predicted"/>
<name>A0ABR2FH99_9ROSI</name>
<keyword evidence="2" id="KW-1185">Reference proteome</keyword>
<organism evidence="1 2">
    <name type="scientific">Hibiscus sabdariffa</name>
    <name type="common">roselle</name>
    <dbReference type="NCBI Taxonomy" id="183260"/>
    <lineage>
        <taxon>Eukaryota</taxon>
        <taxon>Viridiplantae</taxon>
        <taxon>Streptophyta</taxon>
        <taxon>Embryophyta</taxon>
        <taxon>Tracheophyta</taxon>
        <taxon>Spermatophyta</taxon>
        <taxon>Magnoliopsida</taxon>
        <taxon>eudicotyledons</taxon>
        <taxon>Gunneridae</taxon>
        <taxon>Pentapetalae</taxon>
        <taxon>rosids</taxon>
        <taxon>malvids</taxon>
        <taxon>Malvales</taxon>
        <taxon>Malvaceae</taxon>
        <taxon>Malvoideae</taxon>
        <taxon>Hibiscus</taxon>
    </lineage>
</organism>
<dbReference type="EMBL" id="JBBPBM010000006">
    <property type="protein sequence ID" value="KAK8580250.1"/>
    <property type="molecule type" value="Genomic_DNA"/>
</dbReference>
<reference evidence="1 2" key="1">
    <citation type="journal article" date="2024" name="G3 (Bethesda)">
        <title>Genome assembly of Hibiscus sabdariffa L. provides insights into metabolisms of medicinal natural products.</title>
        <authorList>
            <person name="Kim T."/>
        </authorList>
    </citation>
    <scope>NUCLEOTIDE SEQUENCE [LARGE SCALE GENOMIC DNA]</scope>
    <source>
        <strain evidence="1">TK-2024</strain>
        <tissue evidence="1">Old leaves</tissue>
    </source>
</reference>
<evidence type="ECO:0000313" key="2">
    <source>
        <dbReference type="Proteomes" id="UP001472677"/>
    </source>
</evidence>
<evidence type="ECO:0000313" key="1">
    <source>
        <dbReference type="EMBL" id="KAK8580250.1"/>
    </source>
</evidence>
<sequence>MKLNYFYLSDNNNSGGSTSGTIQILLKHNLLIQHLESSDASLSPIKKIPLEMGSSVSCNLTPLQGRIDQEMGDGLMVAAHTATPVLGSLYSEVGIKEEGGKMLNVLHI</sequence>
<comment type="caution">
    <text evidence="1">The sequence shown here is derived from an EMBL/GenBank/DDBJ whole genome shotgun (WGS) entry which is preliminary data.</text>
</comment>
<gene>
    <name evidence="1" type="ORF">V6N12_070532</name>
</gene>
<accession>A0ABR2FH99</accession>